<evidence type="ECO:0000256" key="2">
    <source>
        <dbReference type="ARBA" id="ARBA00010790"/>
    </source>
</evidence>
<dbReference type="Gene3D" id="3.50.50.60">
    <property type="entry name" value="FAD/NAD(P)-binding domain"/>
    <property type="match status" value="1"/>
</dbReference>
<dbReference type="InterPro" id="IPR000172">
    <property type="entry name" value="GMC_OxRdtase_N"/>
</dbReference>
<protein>
    <submittedName>
        <fullName evidence="6">Choline dehydrogenase</fullName>
    </submittedName>
</protein>
<evidence type="ECO:0000256" key="1">
    <source>
        <dbReference type="ARBA" id="ARBA00001974"/>
    </source>
</evidence>
<comment type="cofactor">
    <cofactor evidence="1">
        <name>FAD</name>
        <dbReference type="ChEBI" id="CHEBI:57692"/>
    </cofactor>
</comment>
<evidence type="ECO:0000313" key="6">
    <source>
        <dbReference type="EMBL" id="BAV65597.1"/>
    </source>
</evidence>
<dbReference type="PANTHER" id="PTHR11552">
    <property type="entry name" value="GLUCOSE-METHANOL-CHOLINE GMC OXIDOREDUCTASE"/>
    <property type="match status" value="1"/>
</dbReference>
<accession>A0A1E1F523</accession>
<evidence type="ECO:0000256" key="4">
    <source>
        <dbReference type="ARBA" id="ARBA00022827"/>
    </source>
</evidence>
<organism evidence="6 7">
    <name type="scientific">Sphingobium cloacae</name>
    <dbReference type="NCBI Taxonomy" id="120107"/>
    <lineage>
        <taxon>Bacteria</taxon>
        <taxon>Pseudomonadati</taxon>
        <taxon>Pseudomonadota</taxon>
        <taxon>Alphaproteobacteria</taxon>
        <taxon>Sphingomonadales</taxon>
        <taxon>Sphingomonadaceae</taxon>
        <taxon>Sphingobium</taxon>
    </lineage>
</organism>
<feature type="domain" description="Glucose-methanol-choline oxidoreductase N-terminal" evidence="5">
    <location>
        <begin position="103"/>
        <end position="117"/>
    </location>
</feature>
<dbReference type="Pfam" id="PF00732">
    <property type="entry name" value="GMC_oxred_N"/>
    <property type="match status" value="1"/>
</dbReference>
<proteinExistence type="inferred from homology"/>
<dbReference type="GO" id="GO:0016614">
    <property type="term" value="F:oxidoreductase activity, acting on CH-OH group of donors"/>
    <property type="evidence" value="ECO:0007669"/>
    <property type="project" value="InterPro"/>
</dbReference>
<dbReference type="SUPFAM" id="SSF54373">
    <property type="entry name" value="FAD-linked reductases, C-terminal domain"/>
    <property type="match status" value="1"/>
</dbReference>
<keyword evidence="4" id="KW-0274">FAD</keyword>
<dbReference type="InterPro" id="IPR036188">
    <property type="entry name" value="FAD/NAD-bd_sf"/>
</dbReference>
<dbReference type="InterPro" id="IPR012132">
    <property type="entry name" value="GMC_OxRdtase"/>
</dbReference>
<dbReference type="SUPFAM" id="SSF51905">
    <property type="entry name" value="FAD/NAD(P)-binding domain"/>
    <property type="match status" value="1"/>
</dbReference>
<evidence type="ECO:0000259" key="5">
    <source>
        <dbReference type="PROSITE" id="PS00624"/>
    </source>
</evidence>
<dbReference type="EMBL" id="AP017655">
    <property type="protein sequence ID" value="BAV65597.1"/>
    <property type="molecule type" value="Genomic_DNA"/>
</dbReference>
<dbReference type="Gene3D" id="3.30.560.10">
    <property type="entry name" value="Glucose Oxidase, domain 3"/>
    <property type="match status" value="1"/>
</dbReference>
<dbReference type="KEGG" id="sclo:SCLO_1025570"/>
<keyword evidence="7" id="KW-1185">Reference proteome</keyword>
<keyword evidence="3" id="KW-0285">Flavoprotein</keyword>
<evidence type="ECO:0000256" key="3">
    <source>
        <dbReference type="ARBA" id="ARBA00022630"/>
    </source>
</evidence>
<sequence length="309" mass="33678">MQEMSVRWREGCNERGIAPLNDYCGGAIDGSFVTLNTMRKGVRSSTARAFLKPAERRPNLLILTDREVDRIMFDGKRAIDVSARHGDGNEVYLARGEVIVSAGSIGSPALLLRSGVGPAAELSPLGIDPVLDLPGVGRNLHDHIAVGISKQVLSKTYNLDMGPFGKVRSALEYLLFRSGRLASAAVQAMAYARSHPNAPEPDLALNFQPLAFDASVQPPRLRDQGAINVSCHPTHPRGRGQVRLRSGDFRQPPVIDYPLLGHEYDREMLLKGCEILESIYSAPALAPYVVRGYEPPPGPRPRATIGWRG</sequence>
<dbReference type="Proteomes" id="UP000218272">
    <property type="component" value="Chromosome SCLO_1"/>
</dbReference>
<dbReference type="OrthoDB" id="9785276at2"/>
<dbReference type="GO" id="GO:0050660">
    <property type="term" value="F:flavin adenine dinucleotide binding"/>
    <property type="evidence" value="ECO:0007669"/>
    <property type="project" value="InterPro"/>
</dbReference>
<dbReference type="AlphaFoldDB" id="A0A1E1F523"/>
<dbReference type="PROSITE" id="PS00624">
    <property type="entry name" value="GMC_OXRED_2"/>
    <property type="match status" value="1"/>
</dbReference>
<evidence type="ECO:0000313" key="7">
    <source>
        <dbReference type="Proteomes" id="UP000218272"/>
    </source>
</evidence>
<gene>
    <name evidence="6" type="ORF">SCLO_1025570</name>
</gene>
<name>A0A1E1F523_9SPHN</name>
<comment type="similarity">
    <text evidence="2">Belongs to the GMC oxidoreductase family.</text>
</comment>
<reference evidence="6 7" key="1">
    <citation type="submission" date="2016-10" db="EMBL/GenBank/DDBJ databases">
        <title>Complete Genome Sequence of the Nonylphenol-Degrading Bacterium Sphingobium cloacae JCM 10874T.</title>
        <authorList>
            <person name="Ootsuka M."/>
            <person name="Nishizawa T."/>
            <person name="Ohta H."/>
        </authorList>
    </citation>
    <scope>NUCLEOTIDE SEQUENCE [LARGE SCALE GENOMIC DNA]</scope>
    <source>
        <strain evidence="6 7">JCM 10874</strain>
    </source>
</reference>
<dbReference type="PANTHER" id="PTHR11552:SF147">
    <property type="entry name" value="CHOLINE DEHYDROGENASE, MITOCHONDRIAL"/>
    <property type="match status" value="1"/>
</dbReference>